<dbReference type="InterPro" id="IPR020097">
    <property type="entry name" value="PsdUridine_synth_TruA_a/b_dom"/>
</dbReference>
<proteinExistence type="inferred from homology"/>
<gene>
    <name evidence="4" type="primary">truA</name>
    <name evidence="9" type="ORF">SZ63_05850</name>
</gene>
<comment type="caution">
    <text evidence="9">The sequence shown here is derived from an EMBL/GenBank/DDBJ whole genome shotgun (WGS) entry which is preliminary data.</text>
</comment>
<dbReference type="InterPro" id="IPR001406">
    <property type="entry name" value="PsdUridine_synth_TruA"/>
</dbReference>
<dbReference type="STRING" id="1550566.SZ63_05850"/>
<comment type="catalytic activity">
    <reaction evidence="4 7">
        <text>uridine(38/39/40) in tRNA = pseudouridine(38/39/40) in tRNA</text>
        <dbReference type="Rhea" id="RHEA:22376"/>
        <dbReference type="Rhea" id="RHEA-COMP:10085"/>
        <dbReference type="Rhea" id="RHEA-COMP:10087"/>
        <dbReference type="ChEBI" id="CHEBI:65314"/>
        <dbReference type="ChEBI" id="CHEBI:65315"/>
        <dbReference type="EC" id="5.4.99.12"/>
    </reaction>
</comment>
<keyword evidence="10" id="KW-1185">Reference proteome</keyword>
<dbReference type="Pfam" id="PF01416">
    <property type="entry name" value="PseudoU_synth_1"/>
    <property type="match status" value="1"/>
</dbReference>
<dbReference type="PIRSF" id="PIRSF001430">
    <property type="entry name" value="tRNA_psdUrid_synth"/>
    <property type="match status" value="1"/>
</dbReference>
<evidence type="ECO:0000256" key="6">
    <source>
        <dbReference type="PIRSR" id="PIRSR001430-2"/>
    </source>
</evidence>
<dbReference type="Proteomes" id="UP000035301">
    <property type="component" value="Unassembled WGS sequence"/>
</dbReference>
<evidence type="ECO:0000256" key="2">
    <source>
        <dbReference type="ARBA" id="ARBA00022694"/>
    </source>
</evidence>
<dbReference type="GO" id="GO:0160147">
    <property type="term" value="F:tRNA pseudouridine(38-40) synthase activity"/>
    <property type="evidence" value="ECO:0007669"/>
    <property type="project" value="UniProtKB-EC"/>
</dbReference>
<dbReference type="NCBIfam" id="TIGR00071">
    <property type="entry name" value="hisT_truA"/>
    <property type="match status" value="1"/>
</dbReference>
<feature type="domain" description="Pseudouridine synthase I TruA alpha/beta" evidence="8">
    <location>
        <begin position="126"/>
        <end position="224"/>
    </location>
</feature>
<dbReference type="Gene3D" id="3.30.70.580">
    <property type="entry name" value="Pseudouridine synthase I, catalytic domain, N-terminal subdomain"/>
    <property type="match status" value="1"/>
</dbReference>
<comment type="similarity">
    <text evidence="1 4 7">Belongs to the tRNA pseudouridine synthase TruA family.</text>
</comment>
<evidence type="ECO:0000256" key="7">
    <source>
        <dbReference type="RuleBase" id="RU003792"/>
    </source>
</evidence>
<dbReference type="OrthoDB" id="25720at2157"/>
<dbReference type="EMBL" id="JXOJ01000002">
    <property type="protein sequence ID" value="KLK88530.1"/>
    <property type="molecule type" value="Genomic_DNA"/>
</dbReference>
<dbReference type="GO" id="GO:0031119">
    <property type="term" value="P:tRNA pseudouridine synthesis"/>
    <property type="evidence" value="ECO:0007669"/>
    <property type="project" value="UniProtKB-UniRule"/>
</dbReference>
<dbReference type="InterPro" id="IPR020103">
    <property type="entry name" value="PsdUridine_synth_cat_dom_sf"/>
</dbReference>
<dbReference type="InterPro" id="IPR020095">
    <property type="entry name" value="PsdUridine_synth_TruA_C"/>
</dbReference>
<protein>
    <recommendedName>
        <fullName evidence="4">tRNA pseudouridine synthase A</fullName>
        <ecNumber evidence="4">5.4.99.12</ecNumber>
    </recommendedName>
    <alternativeName>
        <fullName evidence="4">tRNA pseudouridine(38-40) synthase</fullName>
    </alternativeName>
    <alternativeName>
        <fullName evidence="4">tRNA pseudouridylate synthase I</fullName>
    </alternativeName>
    <alternativeName>
        <fullName evidence="4">tRNA-uridine isomerase I</fullName>
    </alternativeName>
</protein>
<accession>A0A0H1R027</accession>
<comment type="caution">
    <text evidence="4">Lacks conserved residue(s) required for the propagation of feature annotation.</text>
</comment>
<evidence type="ECO:0000259" key="8">
    <source>
        <dbReference type="Pfam" id="PF01416"/>
    </source>
</evidence>
<evidence type="ECO:0000256" key="1">
    <source>
        <dbReference type="ARBA" id="ARBA00009375"/>
    </source>
</evidence>
<dbReference type="AlphaFoldDB" id="A0A0H1R027"/>
<dbReference type="Gene3D" id="3.30.70.660">
    <property type="entry name" value="Pseudouridine synthase I, catalytic domain, C-terminal subdomain"/>
    <property type="match status" value="1"/>
</dbReference>
<keyword evidence="3 4" id="KW-0413">Isomerase</keyword>
<evidence type="ECO:0000256" key="5">
    <source>
        <dbReference type="PIRSR" id="PIRSR001430-1"/>
    </source>
</evidence>
<keyword evidence="2 4" id="KW-0819">tRNA processing</keyword>
<dbReference type="GO" id="GO:0003723">
    <property type="term" value="F:RNA binding"/>
    <property type="evidence" value="ECO:0007669"/>
    <property type="project" value="InterPro"/>
</dbReference>
<evidence type="ECO:0000313" key="9">
    <source>
        <dbReference type="EMBL" id="KLK88530.1"/>
    </source>
</evidence>
<dbReference type="SUPFAM" id="SSF55120">
    <property type="entry name" value="Pseudouridine synthase"/>
    <property type="match status" value="1"/>
</dbReference>
<evidence type="ECO:0000313" key="10">
    <source>
        <dbReference type="Proteomes" id="UP000035301"/>
    </source>
</evidence>
<organism evidence="9 10">
    <name type="scientific">Methanoculleus sediminis</name>
    <dbReference type="NCBI Taxonomy" id="1550566"/>
    <lineage>
        <taxon>Archaea</taxon>
        <taxon>Methanobacteriati</taxon>
        <taxon>Methanobacteriota</taxon>
        <taxon>Stenosarchaea group</taxon>
        <taxon>Methanomicrobia</taxon>
        <taxon>Methanomicrobiales</taxon>
        <taxon>Methanomicrobiaceae</taxon>
        <taxon>Methanoculleus</taxon>
    </lineage>
</organism>
<reference evidence="9 10" key="1">
    <citation type="journal article" date="2015" name="Int. J. Syst. Evol. Microbiol.">
        <title>Methanoculleus sediminis sp. nov., a methanogen from sediments near a submarine mud volcano.</title>
        <authorList>
            <person name="Chen S.C."/>
            <person name="Chen M.F."/>
            <person name="Lai M.C."/>
            <person name="Weng C.Y."/>
            <person name="Wu S.Y."/>
            <person name="Lin S."/>
            <person name="Yang T.F."/>
            <person name="Chen P.C."/>
        </authorList>
    </citation>
    <scope>NUCLEOTIDE SEQUENCE [LARGE SCALE GENOMIC DNA]</scope>
    <source>
        <strain evidence="9 10">S3Fa</strain>
    </source>
</reference>
<sequence>MNLAFRFSYFGDRFFGSQMQPDLRTVEGEFIGACRHLGLFGDWRKANFATAGRTDRGVHARCQICSFRTDKPERAIEALNQVLPSDIWCTGWAEAPDGFHPRYSAVSRTYRYYFFAPGDAAAMHEAAQEFLGRHDFSAFARAGDRNPERRILASRVFIDGEFAVFEVTGESFLWNMVRCMATMLGRVGRGEAGAGEIARLLAGPPEQRVVAAPPDGLILWDIDYGIPFTPLPIGARSSRYLGDRHRYHVLMATVSAHLAADHRQPDTPGI</sequence>
<evidence type="ECO:0000256" key="3">
    <source>
        <dbReference type="ARBA" id="ARBA00023235"/>
    </source>
</evidence>
<feature type="binding site" evidence="4 6">
    <location>
        <position position="110"/>
    </location>
    <ligand>
        <name>substrate</name>
    </ligand>
</feature>
<dbReference type="EC" id="5.4.99.12" evidence="4"/>
<evidence type="ECO:0000256" key="4">
    <source>
        <dbReference type="HAMAP-Rule" id="MF_00171"/>
    </source>
</evidence>
<name>A0A0H1R027_9EURY</name>
<dbReference type="RefSeq" id="WP_048182549.1">
    <property type="nucleotide sequence ID" value="NZ_JXOJ01000002.1"/>
</dbReference>
<dbReference type="PANTHER" id="PTHR11142">
    <property type="entry name" value="PSEUDOURIDYLATE SYNTHASE"/>
    <property type="match status" value="1"/>
</dbReference>
<comment type="function">
    <text evidence="4">Formation of pseudouridine at positions 38, 39 and 40 in the anticodon stem and loop of transfer RNAs.</text>
</comment>
<dbReference type="HAMAP" id="MF_00171">
    <property type="entry name" value="TruA"/>
    <property type="match status" value="1"/>
</dbReference>
<feature type="active site" description="Nucleophile" evidence="4 5">
    <location>
        <position position="55"/>
    </location>
</feature>
<dbReference type="InterPro" id="IPR020094">
    <property type="entry name" value="TruA/RsuA/RluB/E/F_N"/>
</dbReference>
<dbReference type="PATRIC" id="fig|1550566.3.peg.1266"/>
<dbReference type="PANTHER" id="PTHR11142:SF0">
    <property type="entry name" value="TRNA PSEUDOURIDINE SYNTHASE-LIKE 1"/>
    <property type="match status" value="1"/>
</dbReference>